<gene>
    <name evidence="1" type="ORF">F0185_06765</name>
</gene>
<proteinExistence type="predicted"/>
<dbReference type="InterPro" id="IPR018697">
    <property type="entry name" value="DUF2199"/>
</dbReference>
<dbReference type="Proteomes" id="UP000785613">
    <property type="component" value="Unassembled WGS sequence"/>
</dbReference>
<evidence type="ECO:0000313" key="1">
    <source>
        <dbReference type="EMBL" id="NHZ33290.1"/>
    </source>
</evidence>
<comment type="caution">
    <text evidence="1">The sequence shown here is derived from an EMBL/GenBank/DDBJ whole genome shotgun (WGS) entry which is preliminary data.</text>
</comment>
<organism evidence="1 2">
    <name type="scientific">Massilia rubra</name>
    <dbReference type="NCBI Taxonomy" id="2607910"/>
    <lineage>
        <taxon>Bacteria</taxon>
        <taxon>Pseudomonadati</taxon>
        <taxon>Pseudomonadota</taxon>
        <taxon>Betaproteobacteria</taxon>
        <taxon>Burkholderiales</taxon>
        <taxon>Oxalobacteraceae</taxon>
        <taxon>Telluria group</taxon>
        <taxon>Massilia</taxon>
    </lineage>
</organism>
<sequence>MFSYKCTACGGIHEGIPSYAALAPLSYEQIPESERAARAVLGSDDCVIDDTRYFVRGCIDIPVDGDAEPFIWGVWVSLSEVSFMEWGHSFDLEKRSHIGPFFGWLDTELTLYPTTVNLKARVRLRDGFARPSIELEQNGHPLAIEQRDGISRARLAEILTLMRHGH</sequence>
<protein>
    <submittedName>
        <fullName evidence="1">DUF2199 domain-containing protein</fullName>
    </submittedName>
</protein>
<name>A0ABX0LGX4_9BURK</name>
<evidence type="ECO:0000313" key="2">
    <source>
        <dbReference type="Proteomes" id="UP000785613"/>
    </source>
</evidence>
<dbReference type="Pfam" id="PF09965">
    <property type="entry name" value="DUF2199"/>
    <property type="match status" value="1"/>
</dbReference>
<accession>A0ABX0LGX4</accession>
<reference evidence="1 2" key="1">
    <citation type="submission" date="2019-09" db="EMBL/GenBank/DDBJ databases">
        <title>Taxonomy of Antarctic Massilia spp.: description of Massilia rubra sp. nov., Massilia aquatica sp. nov., Massilia mucilaginosa sp. nov., Massilia frigida sp. nov. isolated from streams, lakes and regoliths.</title>
        <authorList>
            <person name="Holochova P."/>
            <person name="Sedlacek I."/>
            <person name="Kralova S."/>
            <person name="Maslanova I."/>
            <person name="Busse H.-J."/>
            <person name="Stankova E."/>
            <person name="Vrbovska V."/>
            <person name="Kovarovic V."/>
            <person name="Bartak M."/>
            <person name="Svec P."/>
            <person name="Pantucek R."/>
        </authorList>
    </citation>
    <scope>NUCLEOTIDE SEQUENCE [LARGE SCALE GENOMIC DNA]</scope>
    <source>
        <strain evidence="1 2">CCM 8692</strain>
    </source>
</reference>
<keyword evidence="2" id="KW-1185">Reference proteome</keyword>
<dbReference type="EMBL" id="VUYU01000003">
    <property type="protein sequence ID" value="NHZ33290.1"/>
    <property type="molecule type" value="Genomic_DNA"/>
</dbReference>